<feature type="compositionally biased region" description="Pro residues" evidence="3">
    <location>
        <begin position="116"/>
        <end position="126"/>
    </location>
</feature>
<feature type="compositionally biased region" description="Polar residues" evidence="3">
    <location>
        <begin position="227"/>
        <end position="252"/>
    </location>
</feature>
<feature type="domain" description="SAM" evidence="4">
    <location>
        <begin position="541"/>
        <end position="604"/>
    </location>
</feature>
<dbReference type="PANTHER" id="PTHR16154:SF6">
    <property type="entry name" value="SPINOPHILIN, ISOFORM J"/>
    <property type="match status" value="1"/>
</dbReference>
<evidence type="ECO:0000256" key="2">
    <source>
        <dbReference type="ARBA" id="ARBA00023054"/>
    </source>
</evidence>
<keyword evidence="2" id="KW-0175">Coiled coil</keyword>
<dbReference type="Gene3D" id="1.10.150.50">
    <property type="entry name" value="Transcription Factor, Ets-1"/>
    <property type="match status" value="1"/>
</dbReference>
<dbReference type="PANTHER" id="PTHR16154">
    <property type="entry name" value="NEURABIN"/>
    <property type="match status" value="1"/>
</dbReference>
<gene>
    <name evidence="5" type="ORF">EB796_016499</name>
</gene>
<keyword evidence="1" id="KW-0597">Phosphoprotein</keyword>
<feature type="region of interest" description="Disordered" evidence="3">
    <location>
        <begin position="227"/>
        <end position="254"/>
    </location>
</feature>
<feature type="compositionally biased region" description="Basic residues" evidence="3">
    <location>
        <begin position="29"/>
        <end position="39"/>
    </location>
</feature>
<dbReference type="SUPFAM" id="SSF47769">
    <property type="entry name" value="SAM/Pointed domain"/>
    <property type="match status" value="1"/>
</dbReference>
<evidence type="ECO:0000256" key="1">
    <source>
        <dbReference type="ARBA" id="ARBA00022553"/>
    </source>
</evidence>
<name>A0A7J7JIK1_BUGNE</name>
<sequence length="607" mass="65116">MFIAPPPLTQSSTHSASPPSLSKSESRKPAKSRVKKFWNKGKTNSKLNADNKPLSLSQPNLAALDRDAEVKPITMYEMSIGHSLEEGQRGSSIPRTYSGDLAIAKKKHENPVLSTLPPPPVYPAPAAPEDDKVSQVSNNSTGSRNGPHHAQITSTNQHSEGHQFLPRTPLLFSEQTNIPAASHESVITVESGTLQRSKLPPPPPLRSFSHESGVILTMQGTIQSAATGVPTNQSNTSNKPANQTSANTSSFSDALKRAVAEREDKSANNATNSTTKDGDVYAVVRKGSAATTTAPTTSVTSELITSPTINSAGKSDNRNFRELAEQKRLEFLKKKSDSKEKLLPPPPVISQSESLKADESLEARDEEDNSMSELQKIMSKLSVAKGEEPNNNVKKKPPPLVMKKPSKVQQPVSTQDHLSPVEEFPPPPPPHDFSSTANDILIPPPTFEIPPQIAALSPPIASASSNSKNEGSNSHPSQHGLHTTHQNHDVDNHSVTSSVGSDTISSVSQDGNRLSVATSGYSSDPSRSNKISISGKNVELWNTGEVGVWLDAIGLGEYKAVFAENCIEGETLISLSKADVKELGVEKVGHRVKLDKEIRKLIAESNA</sequence>
<evidence type="ECO:0000256" key="3">
    <source>
        <dbReference type="SAM" id="MobiDB-lite"/>
    </source>
</evidence>
<accession>A0A7J7JIK1</accession>
<feature type="compositionally biased region" description="Polar residues" evidence="3">
    <location>
        <begin position="509"/>
        <end position="530"/>
    </location>
</feature>
<feature type="compositionally biased region" description="Low complexity" evidence="3">
    <location>
        <begin position="494"/>
        <end position="508"/>
    </location>
</feature>
<comment type="caution">
    <text evidence="5">The sequence shown here is derived from an EMBL/GenBank/DDBJ whole genome shotgun (WGS) entry which is preliminary data.</text>
</comment>
<feature type="compositionally biased region" description="Basic and acidic residues" evidence="3">
    <location>
        <begin position="331"/>
        <end position="342"/>
    </location>
</feature>
<evidence type="ECO:0000313" key="5">
    <source>
        <dbReference type="EMBL" id="KAF6025188.1"/>
    </source>
</evidence>
<feature type="compositionally biased region" description="Polar residues" evidence="3">
    <location>
        <begin position="134"/>
        <end position="144"/>
    </location>
</feature>
<dbReference type="SMART" id="SM00454">
    <property type="entry name" value="SAM"/>
    <property type="match status" value="1"/>
</dbReference>
<protein>
    <recommendedName>
        <fullName evidence="4">SAM domain-containing protein</fullName>
    </recommendedName>
</protein>
<dbReference type="AlphaFoldDB" id="A0A7J7JIK1"/>
<feature type="compositionally biased region" description="Polar residues" evidence="3">
    <location>
        <begin position="302"/>
        <end position="314"/>
    </location>
</feature>
<dbReference type="EMBL" id="VXIV02002487">
    <property type="protein sequence ID" value="KAF6025188.1"/>
    <property type="molecule type" value="Genomic_DNA"/>
</dbReference>
<proteinExistence type="predicted"/>
<dbReference type="InterPro" id="IPR013761">
    <property type="entry name" value="SAM/pointed_sf"/>
</dbReference>
<dbReference type="InterPro" id="IPR001660">
    <property type="entry name" value="SAM"/>
</dbReference>
<dbReference type="Proteomes" id="UP000593567">
    <property type="component" value="Unassembled WGS sequence"/>
</dbReference>
<dbReference type="OrthoDB" id="445896at2759"/>
<feature type="region of interest" description="Disordered" evidence="3">
    <location>
        <begin position="1"/>
        <end position="61"/>
    </location>
</feature>
<organism evidence="5 6">
    <name type="scientific">Bugula neritina</name>
    <name type="common">Brown bryozoan</name>
    <name type="synonym">Sertularia neritina</name>
    <dbReference type="NCBI Taxonomy" id="10212"/>
    <lineage>
        <taxon>Eukaryota</taxon>
        <taxon>Metazoa</taxon>
        <taxon>Spiralia</taxon>
        <taxon>Lophotrochozoa</taxon>
        <taxon>Bryozoa</taxon>
        <taxon>Gymnolaemata</taxon>
        <taxon>Cheilostomatida</taxon>
        <taxon>Flustrina</taxon>
        <taxon>Buguloidea</taxon>
        <taxon>Bugulidae</taxon>
        <taxon>Bugula</taxon>
    </lineage>
</organism>
<feature type="compositionally biased region" description="Polar residues" evidence="3">
    <location>
        <begin position="41"/>
        <end position="60"/>
    </location>
</feature>
<evidence type="ECO:0000259" key="4">
    <source>
        <dbReference type="PROSITE" id="PS50105"/>
    </source>
</evidence>
<keyword evidence="6" id="KW-1185">Reference proteome</keyword>
<evidence type="ECO:0000313" key="6">
    <source>
        <dbReference type="Proteomes" id="UP000593567"/>
    </source>
</evidence>
<dbReference type="InterPro" id="IPR043446">
    <property type="entry name" value="Neurabin-like"/>
</dbReference>
<feature type="compositionally biased region" description="Low complexity" evidence="3">
    <location>
        <begin position="11"/>
        <end position="23"/>
    </location>
</feature>
<dbReference type="PROSITE" id="PS50105">
    <property type="entry name" value="SAM_DOMAIN"/>
    <property type="match status" value="1"/>
</dbReference>
<feature type="region of interest" description="Disordered" evidence="3">
    <location>
        <begin position="82"/>
        <end position="172"/>
    </location>
</feature>
<reference evidence="5" key="1">
    <citation type="submission" date="2020-06" db="EMBL/GenBank/DDBJ databases">
        <title>Draft genome of Bugula neritina, a colonial animal packing powerful symbionts and potential medicines.</title>
        <authorList>
            <person name="Rayko M."/>
        </authorList>
    </citation>
    <scope>NUCLEOTIDE SEQUENCE [LARGE SCALE GENOMIC DNA]</scope>
    <source>
        <strain evidence="5">Kwan_BN1</strain>
    </source>
</reference>
<feature type="region of interest" description="Disordered" evidence="3">
    <location>
        <begin position="331"/>
        <end position="530"/>
    </location>
</feature>
<feature type="compositionally biased region" description="Low complexity" evidence="3">
    <location>
        <begin position="290"/>
        <end position="301"/>
    </location>
</feature>
<dbReference type="Pfam" id="PF00536">
    <property type="entry name" value="SAM_1"/>
    <property type="match status" value="1"/>
</dbReference>
<feature type="region of interest" description="Disordered" evidence="3">
    <location>
        <begin position="290"/>
        <end position="319"/>
    </location>
</feature>
<feature type="compositionally biased region" description="Low complexity" evidence="3">
    <location>
        <begin position="449"/>
        <end position="465"/>
    </location>
</feature>
<feature type="compositionally biased region" description="Polar residues" evidence="3">
    <location>
        <begin position="466"/>
        <end position="484"/>
    </location>
</feature>